<feature type="transmembrane region" description="Helical" evidence="8">
    <location>
        <begin position="453"/>
        <end position="475"/>
    </location>
</feature>
<feature type="transmembrane region" description="Helical" evidence="8">
    <location>
        <begin position="280"/>
        <end position="300"/>
    </location>
</feature>
<sequence>MSLHRVSYLESWQHSPPAFLRRRGSNASSHDEENDTQYLPESTASSFPSSIGQYSIRNRLNFNPYSGPSWAESTHGDADDERESLIGNEAAETRDSPDVSRETGISEHDEPPRDAAQWDILDTTGAFEVHKGKRIAQVLVAVIYCLLAAGIVFGFAAIKPVLIREGVYRDYCTKEELQRGDLVCYGQEIRLNLMFTVAAVATNVCALPVGTILDVYGPRVSGIIGSICLALGASLFAFSQDLPFDGYMPGYLFLALGGPFVFISSFHLSNTFPTRSGLILSMLTGAFDASSALFLIFRILNETTAGSFSVKTFFTLYLVVPLFILAAEIFLMPSTSYKTAGELVQQAQGEIAAEVNDRLDESVDQSERERQRNERRIRRESVVSSIRDLLDDGTGDRKISDLNFDPSDPEFSSRQQEFVKKQSPLPAENTHSVGGVWGAMHGASALEQIKSPWFILITLFTVIQMLRINYFVATVRQQYTYLLGSPSQADQLNRIFDLLLPLGGLLSVPFIGTILDTATTPVVLLVLVAVATLIGILGCIPGSPAAGYANIALFVLYRPFYYTAVSDYSAKVFGFQTFGKVYGLVICLAGICNFAQAGLDALTFKAFHRNPIPINAMLTLVAFLVGTVLVSFVWWKARIMAASGVYSDVAAVQGTRDDTPGERQPLLS</sequence>
<proteinExistence type="inferred from homology"/>
<comment type="caution">
    <text evidence="9">The sequence shown here is derived from an EMBL/GenBank/DDBJ whole genome shotgun (WGS) entry which is preliminary data.</text>
</comment>
<keyword evidence="3" id="KW-0813">Transport</keyword>
<feature type="region of interest" description="Disordered" evidence="7">
    <location>
        <begin position="87"/>
        <end position="112"/>
    </location>
</feature>
<dbReference type="VEuPathDB" id="FungiDB:C8Q69DRAFT_488182"/>
<feature type="transmembrane region" description="Helical" evidence="8">
    <location>
        <begin position="495"/>
        <end position="515"/>
    </location>
</feature>
<evidence type="ECO:0000313" key="9">
    <source>
        <dbReference type="EMBL" id="RWQ93028.1"/>
    </source>
</evidence>
<evidence type="ECO:0000256" key="8">
    <source>
        <dbReference type="SAM" id="Phobius"/>
    </source>
</evidence>
<keyword evidence="4 8" id="KW-0812">Transmembrane</keyword>
<evidence type="ECO:0000256" key="3">
    <source>
        <dbReference type="ARBA" id="ARBA00022448"/>
    </source>
</evidence>
<keyword evidence="5 8" id="KW-1133">Transmembrane helix</keyword>
<dbReference type="Proteomes" id="UP000283841">
    <property type="component" value="Unassembled WGS sequence"/>
</dbReference>
<feature type="transmembrane region" description="Helical" evidence="8">
    <location>
        <begin position="577"/>
        <end position="596"/>
    </location>
</feature>
<dbReference type="InterPro" id="IPR011701">
    <property type="entry name" value="MFS"/>
</dbReference>
<accession>A0A443HMG9</accession>
<dbReference type="InterPro" id="IPR036259">
    <property type="entry name" value="MFS_trans_sf"/>
</dbReference>
<evidence type="ECO:0000256" key="4">
    <source>
        <dbReference type="ARBA" id="ARBA00022692"/>
    </source>
</evidence>
<dbReference type="GO" id="GO:0022857">
    <property type="term" value="F:transmembrane transporter activity"/>
    <property type="evidence" value="ECO:0007669"/>
    <property type="project" value="InterPro"/>
</dbReference>
<dbReference type="EMBL" id="RCNU01000011">
    <property type="protein sequence ID" value="RWQ93028.1"/>
    <property type="molecule type" value="Genomic_DNA"/>
</dbReference>
<feature type="transmembrane region" description="Helical" evidence="8">
    <location>
        <begin position="616"/>
        <end position="635"/>
    </location>
</feature>
<dbReference type="InterPro" id="IPR052599">
    <property type="entry name" value="SLC43A_AATransporter"/>
</dbReference>
<evidence type="ECO:0000313" key="10">
    <source>
        <dbReference type="Proteomes" id="UP000283841"/>
    </source>
</evidence>
<evidence type="ECO:0000256" key="5">
    <source>
        <dbReference type="ARBA" id="ARBA00022989"/>
    </source>
</evidence>
<feature type="compositionally biased region" description="Polar residues" evidence="7">
    <location>
        <begin position="36"/>
        <end position="50"/>
    </location>
</feature>
<name>A0A443HMG9_BYSSP</name>
<keyword evidence="10" id="KW-1185">Reference proteome</keyword>
<dbReference type="RefSeq" id="XP_028482673.1">
    <property type="nucleotide sequence ID" value="XM_028632037.1"/>
</dbReference>
<feature type="transmembrane region" description="Helical" evidence="8">
    <location>
        <begin position="220"/>
        <end position="238"/>
    </location>
</feature>
<protein>
    <submittedName>
        <fullName evidence="9">Putative MFS transporter Fmp42</fullName>
    </submittedName>
</protein>
<dbReference type="PANTHER" id="PTHR20772">
    <property type="entry name" value="PROTEIN FMP42"/>
    <property type="match status" value="1"/>
</dbReference>
<keyword evidence="6 8" id="KW-0472">Membrane</keyword>
<dbReference type="GeneID" id="39601314"/>
<feature type="transmembrane region" description="Helical" evidence="8">
    <location>
        <begin position="193"/>
        <end position="213"/>
    </location>
</feature>
<feature type="region of interest" description="Disordered" evidence="7">
    <location>
        <begin position="18"/>
        <end position="50"/>
    </location>
</feature>
<feature type="compositionally biased region" description="Basic and acidic residues" evidence="7">
    <location>
        <begin position="91"/>
        <end position="112"/>
    </location>
</feature>
<dbReference type="SUPFAM" id="SSF103473">
    <property type="entry name" value="MFS general substrate transporter"/>
    <property type="match status" value="1"/>
</dbReference>
<reference evidence="9 10" key="1">
    <citation type="journal article" date="2018" name="Front. Microbiol.">
        <title>Genomic and genetic insights into a cosmopolitan fungus, Paecilomyces variotii (Eurotiales).</title>
        <authorList>
            <person name="Urquhart A.S."/>
            <person name="Mondo S.J."/>
            <person name="Makela M.R."/>
            <person name="Hane J.K."/>
            <person name="Wiebenga A."/>
            <person name="He G."/>
            <person name="Mihaltcheva S."/>
            <person name="Pangilinan J."/>
            <person name="Lipzen A."/>
            <person name="Barry K."/>
            <person name="de Vries R.P."/>
            <person name="Grigoriev I.V."/>
            <person name="Idnurm A."/>
        </authorList>
    </citation>
    <scope>NUCLEOTIDE SEQUENCE [LARGE SCALE GENOMIC DNA]</scope>
    <source>
        <strain evidence="9 10">CBS 101075</strain>
    </source>
</reference>
<feature type="transmembrane region" description="Helical" evidence="8">
    <location>
        <begin position="522"/>
        <end position="540"/>
    </location>
</feature>
<gene>
    <name evidence="9" type="ORF">C8Q69DRAFT_488182</name>
</gene>
<feature type="region of interest" description="Disordered" evidence="7">
    <location>
        <begin position="356"/>
        <end position="377"/>
    </location>
</feature>
<feature type="transmembrane region" description="Helical" evidence="8">
    <location>
        <begin position="138"/>
        <end position="158"/>
    </location>
</feature>
<dbReference type="PANTHER" id="PTHR20772:SF2">
    <property type="entry name" value="PROTEIN FMP42"/>
    <property type="match status" value="1"/>
</dbReference>
<evidence type="ECO:0000256" key="1">
    <source>
        <dbReference type="ARBA" id="ARBA00004141"/>
    </source>
</evidence>
<evidence type="ECO:0000256" key="2">
    <source>
        <dbReference type="ARBA" id="ARBA00006595"/>
    </source>
</evidence>
<feature type="transmembrane region" description="Helical" evidence="8">
    <location>
        <begin position="312"/>
        <end position="331"/>
    </location>
</feature>
<evidence type="ECO:0000256" key="6">
    <source>
        <dbReference type="ARBA" id="ARBA00023136"/>
    </source>
</evidence>
<dbReference type="GO" id="GO:0000329">
    <property type="term" value="C:fungal-type vacuole membrane"/>
    <property type="evidence" value="ECO:0007669"/>
    <property type="project" value="TreeGrafter"/>
</dbReference>
<feature type="transmembrane region" description="Helical" evidence="8">
    <location>
        <begin position="250"/>
        <end position="268"/>
    </location>
</feature>
<evidence type="ECO:0000256" key="7">
    <source>
        <dbReference type="SAM" id="MobiDB-lite"/>
    </source>
</evidence>
<dbReference type="STRING" id="264951.A0A443HMG9"/>
<organism evidence="9 10">
    <name type="scientific">Byssochlamys spectabilis</name>
    <name type="common">Paecilomyces variotii</name>
    <dbReference type="NCBI Taxonomy" id="264951"/>
    <lineage>
        <taxon>Eukaryota</taxon>
        <taxon>Fungi</taxon>
        <taxon>Dikarya</taxon>
        <taxon>Ascomycota</taxon>
        <taxon>Pezizomycotina</taxon>
        <taxon>Eurotiomycetes</taxon>
        <taxon>Eurotiomycetidae</taxon>
        <taxon>Eurotiales</taxon>
        <taxon>Thermoascaceae</taxon>
        <taxon>Paecilomyces</taxon>
    </lineage>
</organism>
<comment type="similarity">
    <text evidence="2">Belongs to the SLC43A transporter (TC 2.A.1.44) family.</text>
</comment>
<dbReference type="Pfam" id="PF07690">
    <property type="entry name" value="MFS_1"/>
    <property type="match status" value="1"/>
</dbReference>
<dbReference type="AlphaFoldDB" id="A0A443HMG9"/>
<comment type="subcellular location">
    <subcellularLocation>
        <location evidence="1">Membrane</location>
        <topology evidence="1">Multi-pass membrane protein</topology>
    </subcellularLocation>
</comment>
<dbReference type="Gene3D" id="1.20.1250.20">
    <property type="entry name" value="MFS general substrate transporter like domains"/>
    <property type="match status" value="1"/>
</dbReference>